<dbReference type="InterPro" id="IPR009009">
    <property type="entry name" value="RlpA-like_DPBB"/>
</dbReference>
<keyword evidence="4" id="KW-1185">Reference proteome</keyword>
<dbReference type="PANTHER" id="PTHR34183:SF1">
    <property type="entry name" value="ENDOLYTIC PEPTIDOGLYCAN TRANSGLYCOSYLASE RLPA"/>
    <property type="match status" value="1"/>
</dbReference>
<dbReference type="NCBIfam" id="TIGR00413">
    <property type="entry name" value="rlpA"/>
    <property type="match status" value="1"/>
</dbReference>
<sequence length="246" mass="28095">MTNKVFYLTLTFIHFFALSFAQSITKIGYSQIGKASYYPDNREGRITAGGYKYDMNKLSAAHKYFPFGSIVKVRNIDNGKTVFLKIIDRPYTNERIIDVTLKAAQKLDIIGLNDAEVEVTLMDTPETLRAKKAKEKKLQSNNTTTNFSKELFYPTGTYTLNGEKYNGEGYSVMFLANSNIEDTYNDAINIKKSYNFEDVLIQTGWSNGQKEFRLLIGDFTSEDEGEQLLQLIKKISDQAEIKKHFN</sequence>
<dbReference type="CDD" id="cd22268">
    <property type="entry name" value="DPBB_RlpA-like"/>
    <property type="match status" value="1"/>
</dbReference>
<dbReference type="GO" id="GO:0009279">
    <property type="term" value="C:cell outer membrane"/>
    <property type="evidence" value="ECO:0007669"/>
    <property type="project" value="TreeGrafter"/>
</dbReference>
<dbReference type="InterPro" id="IPR036908">
    <property type="entry name" value="RlpA-like_sf"/>
</dbReference>
<dbReference type="AlphaFoldDB" id="A0AAX1MXU3"/>
<organism evidence="3 4">
    <name type="scientific">Flammeovirga yaeyamensis</name>
    <dbReference type="NCBI Taxonomy" id="367791"/>
    <lineage>
        <taxon>Bacteria</taxon>
        <taxon>Pseudomonadati</taxon>
        <taxon>Bacteroidota</taxon>
        <taxon>Cytophagia</taxon>
        <taxon>Cytophagales</taxon>
        <taxon>Flammeovirgaceae</taxon>
        <taxon>Flammeovirga</taxon>
    </lineage>
</organism>
<protein>
    <submittedName>
        <fullName evidence="3">Septal ring lytic transglycosylase RlpA family protein</fullName>
    </submittedName>
</protein>
<name>A0AAX1MXU3_9BACT</name>
<evidence type="ECO:0000256" key="1">
    <source>
        <dbReference type="RuleBase" id="RU003495"/>
    </source>
</evidence>
<dbReference type="Pfam" id="PF03330">
    <property type="entry name" value="DPBB_1"/>
    <property type="match status" value="1"/>
</dbReference>
<dbReference type="SUPFAM" id="SSF50685">
    <property type="entry name" value="Barwin-like endoglucanases"/>
    <property type="match status" value="1"/>
</dbReference>
<dbReference type="RefSeq" id="WP_169663403.1">
    <property type="nucleotide sequence ID" value="NZ_CP076132.1"/>
</dbReference>
<dbReference type="Proteomes" id="UP000678679">
    <property type="component" value="Chromosome 1"/>
</dbReference>
<proteinExistence type="inferred from homology"/>
<dbReference type="PANTHER" id="PTHR34183">
    <property type="entry name" value="ENDOLYTIC PEPTIDOGLYCAN TRANSGLYCOSYLASE RLPA"/>
    <property type="match status" value="1"/>
</dbReference>
<dbReference type="InterPro" id="IPR012997">
    <property type="entry name" value="RplA"/>
</dbReference>
<gene>
    <name evidence="3" type="ORF">KMW28_10840</name>
</gene>
<feature type="domain" description="RlpA-like protein double-psi beta-barrel" evidence="2">
    <location>
        <begin position="32"/>
        <end position="117"/>
    </location>
</feature>
<accession>A0AAX1MXU3</accession>
<evidence type="ECO:0000313" key="3">
    <source>
        <dbReference type="EMBL" id="QWG00149.1"/>
    </source>
</evidence>
<dbReference type="Gene3D" id="2.40.40.10">
    <property type="entry name" value="RlpA-like domain"/>
    <property type="match status" value="1"/>
</dbReference>
<dbReference type="EMBL" id="CP076132">
    <property type="protein sequence ID" value="QWG00149.1"/>
    <property type="molecule type" value="Genomic_DNA"/>
</dbReference>
<evidence type="ECO:0000313" key="4">
    <source>
        <dbReference type="Proteomes" id="UP000678679"/>
    </source>
</evidence>
<evidence type="ECO:0000259" key="2">
    <source>
        <dbReference type="Pfam" id="PF03330"/>
    </source>
</evidence>
<reference evidence="3 4" key="1">
    <citation type="submission" date="2021-05" db="EMBL/GenBank/DDBJ databases">
        <title>Comparative genomic studies on the polysaccharide-degrading batcterial strains of the Flammeovirga genus.</title>
        <authorList>
            <person name="Zewei F."/>
            <person name="Zheng Z."/>
            <person name="Yu L."/>
            <person name="Ruyue G."/>
            <person name="Yanhong M."/>
            <person name="Yuanyuan C."/>
            <person name="Jingyan G."/>
            <person name="Wenjun H."/>
        </authorList>
    </citation>
    <scope>NUCLEOTIDE SEQUENCE [LARGE SCALE GENOMIC DNA]</scope>
    <source>
        <strain evidence="3 4">NBRC:100898</strain>
    </source>
</reference>
<dbReference type="KEGG" id="fya:KMW28_10840"/>
<comment type="similarity">
    <text evidence="1">Belongs to the RlpA family.</text>
</comment>